<gene>
    <name evidence="2" type="ORF">SAMN05444484_1011527</name>
</gene>
<evidence type="ECO:0000313" key="2">
    <source>
        <dbReference type="EMBL" id="SHL44989.1"/>
    </source>
</evidence>
<evidence type="ECO:0000256" key="1">
    <source>
        <dbReference type="SAM" id="Phobius"/>
    </source>
</evidence>
<protein>
    <recommendedName>
        <fullName evidence="4">Peptidase U49</fullName>
    </recommendedName>
</protein>
<evidence type="ECO:0000313" key="3">
    <source>
        <dbReference type="Proteomes" id="UP000184028"/>
    </source>
</evidence>
<dbReference type="OrthoDB" id="7061679at2"/>
<keyword evidence="1" id="KW-0472">Membrane</keyword>
<accession>A0A1M7ARG4</accession>
<dbReference type="Proteomes" id="UP000184028">
    <property type="component" value="Unassembled WGS sequence"/>
</dbReference>
<dbReference type="AlphaFoldDB" id="A0A1M7ARG4"/>
<keyword evidence="1" id="KW-1133">Transmembrane helix</keyword>
<dbReference type="EMBL" id="FRBT01000001">
    <property type="protein sequence ID" value="SHL44989.1"/>
    <property type="molecule type" value="Genomic_DNA"/>
</dbReference>
<keyword evidence="1" id="KW-0812">Transmembrane</keyword>
<name>A0A1M7ARG4_9FLAO</name>
<proteinExistence type="predicted"/>
<organism evidence="2 3">
    <name type="scientific">Flavobacterium chilense</name>
    <dbReference type="NCBI Taxonomy" id="946677"/>
    <lineage>
        <taxon>Bacteria</taxon>
        <taxon>Pseudomonadati</taxon>
        <taxon>Bacteroidota</taxon>
        <taxon>Flavobacteriia</taxon>
        <taxon>Flavobacteriales</taxon>
        <taxon>Flavobacteriaceae</taxon>
        <taxon>Flavobacterium</taxon>
    </lineage>
</organism>
<reference evidence="3" key="1">
    <citation type="submission" date="2016-11" db="EMBL/GenBank/DDBJ databases">
        <authorList>
            <person name="Varghese N."/>
            <person name="Submissions S."/>
        </authorList>
    </citation>
    <scope>NUCLEOTIDE SEQUENCE [LARGE SCALE GENOMIC DNA]</scope>
    <source>
        <strain evidence="3">DSM 24724</strain>
    </source>
</reference>
<dbReference type="STRING" id="946677.SAMN05444484_1011527"/>
<dbReference type="RefSeq" id="WP_068840737.1">
    <property type="nucleotide sequence ID" value="NZ_FRBT01000001.1"/>
</dbReference>
<feature type="transmembrane region" description="Helical" evidence="1">
    <location>
        <begin position="197"/>
        <end position="218"/>
    </location>
</feature>
<sequence length="329" mass="39133">MNNTEHLTLIQKYFPETDLISVDEFSLFDNEDFALKTFDYISEAIDNINSKFEFKTHFSFRFNINFNAKAWTFKDVNIIMLNHSIINDLEPIIKDSISIFLKENFTKASGFPIEEDILLELFIYLTMSYLFFHELGHIIQFNSTSKGENCSEFNESSHYESPYLEKNHVYEIDADLFGVSVGSILILQYLEENKIKLNLSILFNLVTLYALIISNIFIEFANKFERIYFKESAYPHPIIRTRFCIEQILNIVQENITINEEYFNMIENRYLLLLNEMRKHKDTEFDYLLLLKENEENIIKYMDEIEKISDNYPELTRHKAQEIYDLIGI</sequence>
<keyword evidence="3" id="KW-1185">Reference proteome</keyword>
<evidence type="ECO:0008006" key="4">
    <source>
        <dbReference type="Google" id="ProtNLM"/>
    </source>
</evidence>